<protein>
    <submittedName>
        <fullName evidence="1">Uncharacterized protein</fullName>
    </submittedName>
</protein>
<dbReference type="Pfam" id="PF17264">
    <property type="entry name" value="DUF5330"/>
    <property type="match status" value="1"/>
</dbReference>
<dbReference type="InterPro" id="IPR035220">
    <property type="entry name" value="DUF5330"/>
</dbReference>
<dbReference type="HOGENOM" id="CLU_159823_0_0_5"/>
<dbReference type="AlphaFoldDB" id="U6B5P5"/>
<keyword evidence="2" id="KW-1185">Reference proteome</keyword>
<evidence type="ECO:0000313" key="2">
    <source>
        <dbReference type="Proteomes" id="UP000017862"/>
    </source>
</evidence>
<dbReference type="EMBL" id="CP006604">
    <property type="protein sequence ID" value="AHA28158.1"/>
    <property type="molecule type" value="Genomic_DNA"/>
</dbReference>
<sequence length="129" mass="14921">MVCHDINFGIVDRVFSIFKKIFWISMAFFILSKLYPEHLSKQEKSESDIHSDIKDIATITSNTFNYASNVCNVQPDTCVVWHRVVSSFKKHTIHGAKIAYRFIKSSIDSNEKNPKVEITNQSNDLRKHT</sequence>
<dbReference type="PATRIC" id="fig|1261131.3.peg.786"/>
<reference evidence="1 2" key="1">
    <citation type="journal article" date="2014" name="Mol. Plant Microbe Interact.">
        <title>The complete genome sequence of Candidatus Liberibacter americanus, associated with citrus Huanglongbing.</title>
        <authorList>
            <person name="Wulff N.A."/>
            <person name="Zhang S."/>
            <person name="Setubal J.C."/>
            <person name="Almeida N.F."/>
            <person name="Martins E.C."/>
            <person name="Harakava R."/>
            <person name="Kumar D."/>
            <person name="Rangel L.T."/>
            <person name="Foissac X."/>
            <person name="Bove J."/>
            <person name="Gabriel D.W."/>
        </authorList>
    </citation>
    <scope>NUCLEOTIDE SEQUENCE [LARGE SCALE GENOMIC DNA]</scope>
    <source>
        <strain evidence="1 2">Sao Paulo</strain>
    </source>
</reference>
<dbReference type="KEGG" id="lar:lam_817"/>
<gene>
    <name evidence="1" type="ORF">lam_817</name>
</gene>
<evidence type="ECO:0000313" key="1">
    <source>
        <dbReference type="EMBL" id="AHA28158.1"/>
    </source>
</evidence>
<dbReference type="Proteomes" id="UP000017862">
    <property type="component" value="Chromosome"/>
</dbReference>
<accession>U6B5P5</accession>
<name>U6B5P5_9HYPH</name>
<proteinExistence type="predicted"/>
<dbReference type="STRING" id="1261131.lam_817"/>
<organism evidence="1 2">
    <name type="scientific">Candidatus Liberibacter americanus str. Sao Paulo</name>
    <dbReference type="NCBI Taxonomy" id="1261131"/>
    <lineage>
        <taxon>Bacteria</taxon>
        <taxon>Pseudomonadati</taxon>
        <taxon>Pseudomonadota</taxon>
        <taxon>Alphaproteobacteria</taxon>
        <taxon>Hyphomicrobiales</taxon>
        <taxon>Rhizobiaceae</taxon>
        <taxon>Liberibacter</taxon>
    </lineage>
</organism>